<evidence type="ECO:0000313" key="3">
    <source>
        <dbReference type="Proteomes" id="UP000321353"/>
    </source>
</evidence>
<dbReference type="Proteomes" id="UP000321353">
    <property type="component" value="Chromosome"/>
</dbReference>
<gene>
    <name evidence="2" type="ORF">Mal15_38030</name>
</gene>
<evidence type="ECO:0000256" key="1">
    <source>
        <dbReference type="SAM" id="MobiDB-lite"/>
    </source>
</evidence>
<protein>
    <submittedName>
        <fullName evidence="2">Uncharacterized protein</fullName>
    </submittedName>
</protein>
<dbReference type="EMBL" id="CP036264">
    <property type="protein sequence ID" value="QEF99737.1"/>
    <property type="molecule type" value="Genomic_DNA"/>
</dbReference>
<organism evidence="2 3">
    <name type="scientific">Stieleria maiorica</name>
    <dbReference type="NCBI Taxonomy" id="2795974"/>
    <lineage>
        <taxon>Bacteria</taxon>
        <taxon>Pseudomonadati</taxon>
        <taxon>Planctomycetota</taxon>
        <taxon>Planctomycetia</taxon>
        <taxon>Pirellulales</taxon>
        <taxon>Pirellulaceae</taxon>
        <taxon>Stieleria</taxon>
    </lineage>
</organism>
<sequence length="271" mass="31135">MQVRQKFPRHGGTYRDPHTDLPRQFDLQSEHVVSNDFHWSRFLHAVECKNLTECGPILISRSKCTRQESGHWFLHTKFPKSPQWTRGPERQYCLASDEHLFTAKFGGLYSRYREGEMVGKSIDHIVNSGSRIKGGDKDIYSRWSQAVASATSLIDVAREVLPLNKQAFMRTAIVPVLVVPNDRLFVVDYDEEGRKTGPVRAVSWTPFYIDYHPPNLPKSIENFRFSFLEIITVDGLAEVMHALNTGAFPGFDVLLDSEVCDDEMRLQCENW</sequence>
<keyword evidence="3" id="KW-1185">Reference proteome</keyword>
<dbReference type="KEGG" id="smam:Mal15_38030"/>
<evidence type="ECO:0000313" key="2">
    <source>
        <dbReference type="EMBL" id="QEF99737.1"/>
    </source>
</evidence>
<feature type="region of interest" description="Disordered" evidence="1">
    <location>
        <begin position="1"/>
        <end position="20"/>
    </location>
</feature>
<proteinExistence type="predicted"/>
<dbReference type="AlphaFoldDB" id="A0A5B9MLD0"/>
<name>A0A5B9MLD0_9BACT</name>
<reference evidence="2 3" key="1">
    <citation type="submission" date="2019-02" db="EMBL/GenBank/DDBJ databases">
        <title>Planctomycetal bacteria perform biofilm scaping via a novel small molecule.</title>
        <authorList>
            <person name="Jeske O."/>
            <person name="Boedeker C."/>
            <person name="Wiegand S."/>
            <person name="Breitling P."/>
            <person name="Kallscheuer N."/>
            <person name="Jogler M."/>
            <person name="Rohde M."/>
            <person name="Petersen J."/>
            <person name="Medema M.H."/>
            <person name="Surup F."/>
            <person name="Jogler C."/>
        </authorList>
    </citation>
    <scope>NUCLEOTIDE SEQUENCE [LARGE SCALE GENOMIC DNA]</scope>
    <source>
        <strain evidence="2 3">Mal15</strain>
    </source>
</reference>
<accession>A0A5B9MLD0</accession>